<evidence type="ECO:0000256" key="6">
    <source>
        <dbReference type="ARBA" id="ARBA00022989"/>
    </source>
</evidence>
<name>A0A0T5X8Z7_9BACT</name>
<evidence type="ECO:0000256" key="3">
    <source>
        <dbReference type="ARBA" id="ARBA00022475"/>
    </source>
</evidence>
<feature type="transmembrane region" description="Helical" evidence="9">
    <location>
        <begin position="57"/>
        <end position="76"/>
    </location>
</feature>
<evidence type="ECO:0000313" key="11">
    <source>
        <dbReference type="Proteomes" id="UP000005273"/>
    </source>
</evidence>
<dbReference type="PANTHER" id="PTHR11795">
    <property type="entry name" value="BRANCHED-CHAIN AMINO ACID TRANSPORT SYSTEM PERMEASE PROTEIN LIVH"/>
    <property type="match status" value="1"/>
</dbReference>
<keyword evidence="4 9" id="KW-0812">Transmembrane</keyword>
<feature type="transmembrane region" description="Helical" evidence="9">
    <location>
        <begin position="156"/>
        <end position="177"/>
    </location>
</feature>
<evidence type="ECO:0000256" key="7">
    <source>
        <dbReference type="ARBA" id="ARBA00023136"/>
    </source>
</evidence>
<feature type="transmembrane region" description="Helical" evidence="9">
    <location>
        <begin position="82"/>
        <end position="103"/>
    </location>
</feature>
<dbReference type="GO" id="GO:0022857">
    <property type="term" value="F:transmembrane transporter activity"/>
    <property type="evidence" value="ECO:0007669"/>
    <property type="project" value="InterPro"/>
</dbReference>
<comment type="caution">
    <text evidence="10">The sequence shown here is derived from an EMBL/GenBank/DDBJ whole genome shotgun (WGS) entry which is preliminary data.</text>
</comment>
<keyword evidence="6 9" id="KW-1133">Transmembrane helix</keyword>
<keyword evidence="3" id="KW-1003">Cell membrane</keyword>
<protein>
    <submittedName>
        <fullName evidence="10">Branched-chain amino acid ABC transporter, permease protein</fullName>
    </submittedName>
</protein>
<feature type="transmembrane region" description="Helical" evidence="9">
    <location>
        <begin position="244"/>
        <end position="268"/>
    </location>
</feature>
<comment type="subcellular location">
    <subcellularLocation>
        <location evidence="1">Cell membrane</location>
        <topology evidence="1">Multi-pass membrane protein</topology>
    </subcellularLocation>
</comment>
<organism evidence="10 11">
    <name type="scientific">Acetomicrobium hydrogeniformans ATCC BAA-1850</name>
    <dbReference type="NCBI Taxonomy" id="592015"/>
    <lineage>
        <taxon>Bacteria</taxon>
        <taxon>Thermotogati</taxon>
        <taxon>Synergistota</taxon>
        <taxon>Synergistia</taxon>
        <taxon>Synergistales</taxon>
        <taxon>Acetomicrobiaceae</taxon>
        <taxon>Acetomicrobium</taxon>
    </lineage>
</organism>
<keyword evidence="5" id="KW-0029">Amino-acid transport</keyword>
<feature type="transmembrane region" description="Helical" evidence="9">
    <location>
        <begin position="23"/>
        <end position="50"/>
    </location>
</feature>
<dbReference type="STRING" id="592015.HMPREF1705_03965"/>
<evidence type="ECO:0000313" key="10">
    <source>
        <dbReference type="EMBL" id="KRT34722.1"/>
    </source>
</evidence>
<keyword evidence="7 9" id="KW-0472">Membrane</keyword>
<gene>
    <name evidence="10" type="ORF">HMPREF1705_03965</name>
</gene>
<sequence length="306" mass="33223">MGRGFLEAFFPNFRLKEELPMAIFLQVVLDGLLNGMLYALITVGLSLIWGVMDVINFAHGEFLMVAMYVTYWLGFLMNVDPLISWIASAAFVFILSVIVYKLVISQLIGKPPLSALLATFGLSMLIKNICLNRFSPNFKLLSDTYLGGRVIPMGDLILPLPQLVIAIVSLIVITCIYRFMTRSRTGWAIQATAMDRDAAELMGIDTSKIYALVFGIGGACVGVAGGLLPMYMPVHPEAGSLFSLIAFVCVALGGFGSIVGSLLAAILVGLVEALVGFYVAPIFKYVAVFGLYLIVILIRPKGLFGW</sequence>
<evidence type="ECO:0000256" key="4">
    <source>
        <dbReference type="ARBA" id="ARBA00022692"/>
    </source>
</evidence>
<dbReference type="InterPro" id="IPR001851">
    <property type="entry name" value="ABC_transp_permease"/>
</dbReference>
<evidence type="ECO:0000256" key="8">
    <source>
        <dbReference type="ARBA" id="ARBA00037998"/>
    </source>
</evidence>
<dbReference type="InterPro" id="IPR052157">
    <property type="entry name" value="BCAA_transport_permease"/>
</dbReference>
<dbReference type="GO" id="GO:0006865">
    <property type="term" value="P:amino acid transport"/>
    <property type="evidence" value="ECO:0007669"/>
    <property type="project" value="UniProtKB-KW"/>
</dbReference>
<dbReference type="GO" id="GO:0005886">
    <property type="term" value="C:plasma membrane"/>
    <property type="evidence" value="ECO:0007669"/>
    <property type="project" value="UniProtKB-SubCell"/>
</dbReference>
<dbReference type="eggNOG" id="COG0559">
    <property type="taxonomic scope" value="Bacteria"/>
</dbReference>
<dbReference type="Proteomes" id="UP000005273">
    <property type="component" value="Unassembled WGS sequence"/>
</dbReference>
<evidence type="ECO:0000256" key="2">
    <source>
        <dbReference type="ARBA" id="ARBA00022448"/>
    </source>
</evidence>
<keyword evidence="11" id="KW-1185">Reference proteome</keyword>
<feature type="transmembrane region" description="Helical" evidence="9">
    <location>
        <begin position="115"/>
        <end position="136"/>
    </location>
</feature>
<dbReference type="PANTHER" id="PTHR11795:SF445">
    <property type="entry name" value="AMINO ACID ABC TRANSPORTER PERMEASE PROTEIN"/>
    <property type="match status" value="1"/>
</dbReference>
<comment type="similarity">
    <text evidence="8">Belongs to the binding-protein-dependent transport system permease family. LivHM subfamily.</text>
</comment>
<evidence type="ECO:0000256" key="1">
    <source>
        <dbReference type="ARBA" id="ARBA00004651"/>
    </source>
</evidence>
<evidence type="ECO:0000256" key="9">
    <source>
        <dbReference type="SAM" id="Phobius"/>
    </source>
</evidence>
<dbReference type="AlphaFoldDB" id="A0A0T5X8Z7"/>
<evidence type="ECO:0000256" key="5">
    <source>
        <dbReference type="ARBA" id="ARBA00022970"/>
    </source>
</evidence>
<feature type="transmembrane region" description="Helical" evidence="9">
    <location>
        <begin position="275"/>
        <end position="298"/>
    </location>
</feature>
<dbReference type="CDD" id="cd06582">
    <property type="entry name" value="TM_PBP1_LivH_like"/>
    <property type="match status" value="1"/>
</dbReference>
<reference evidence="11" key="1">
    <citation type="submission" date="2012-09" db="EMBL/GenBank/DDBJ databases">
        <authorList>
            <person name="Weinstock G."/>
            <person name="Sodergren E."/>
            <person name="Clifton S."/>
            <person name="Fulton L."/>
            <person name="Fulton B."/>
            <person name="Courtney L."/>
            <person name="Fronick C."/>
            <person name="Harrison M."/>
            <person name="Strong C."/>
            <person name="Farmer C."/>
            <person name="Delehaunty K."/>
            <person name="Markovic C."/>
            <person name="Hall O."/>
            <person name="Minx P."/>
            <person name="Tomlinson C."/>
            <person name="Mitreva M."/>
            <person name="Nelson J."/>
            <person name="Hou S."/>
            <person name="Wollam A."/>
            <person name="Pepin K.H."/>
            <person name="Johnson M."/>
            <person name="Bhonagiri V."/>
            <person name="Nash W.E."/>
            <person name="Suruliraj S."/>
            <person name="Warren W."/>
            <person name="Chinwalla A."/>
            <person name="Mardis E.R."/>
            <person name="Wilson R.K."/>
        </authorList>
    </citation>
    <scope>NUCLEOTIDE SEQUENCE [LARGE SCALE GENOMIC DNA]</scope>
    <source>
        <strain evidence="11">OS1</strain>
    </source>
</reference>
<accession>A0A0T5X8Z7</accession>
<keyword evidence="2" id="KW-0813">Transport</keyword>
<dbReference type="Pfam" id="PF02653">
    <property type="entry name" value="BPD_transp_2"/>
    <property type="match status" value="1"/>
</dbReference>
<proteinExistence type="inferred from homology"/>
<feature type="transmembrane region" description="Helical" evidence="9">
    <location>
        <begin position="209"/>
        <end position="232"/>
    </location>
</feature>
<dbReference type="EMBL" id="ACJX03000001">
    <property type="protein sequence ID" value="KRT34722.1"/>
    <property type="molecule type" value="Genomic_DNA"/>
</dbReference>